<keyword evidence="5" id="KW-1185">Reference proteome</keyword>
<comment type="caution">
    <text evidence="4">The sequence shown here is derived from an EMBL/GenBank/DDBJ whole genome shotgun (WGS) entry which is preliminary data.</text>
</comment>
<gene>
    <name evidence="4" type="ORF">EDB81DRAFT_932164</name>
</gene>
<feature type="transmembrane region" description="Helical" evidence="2">
    <location>
        <begin position="209"/>
        <end position="230"/>
    </location>
</feature>
<protein>
    <recommendedName>
        <fullName evidence="3">Rhodopsin domain-containing protein</fullName>
    </recommendedName>
</protein>
<reference evidence="4" key="1">
    <citation type="journal article" date="2021" name="Nat. Commun.">
        <title>Genetic determinants of endophytism in the Arabidopsis root mycobiome.</title>
        <authorList>
            <person name="Mesny F."/>
            <person name="Miyauchi S."/>
            <person name="Thiergart T."/>
            <person name="Pickel B."/>
            <person name="Atanasova L."/>
            <person name="Karlsson M."/>
            <person name="Huettel B."/>
            <person name="Barry K.W."/>
            <person name="Haridas S."/>
            <person name="Chen C."/>
            <person name="Bauer D."/>
            <person name="Andreopoulos W."/>
            <person name="Pangilinan J."/>
            <person name="LaButti K."/>
            <person name="Riley R."/>
            <person name="Lipzen A."/>
            <person name="Clum A."/>
            <person name="Drula E."/>
            <person name="Henrissat B."/>
            <person name="Kohler A."/>
            <person name="Grigoriev I.V."/>
            <person name="Martin F.M."/>
            <person name="Hacquard S."/>
        </authorList>
    </citation>
    <scope>NUCLEOTIDE SEQUENCE</scope>
    <source>
        <strain evidence="4">MPI-CAGE-AT-0147</strain>
    </source>
</reference>
<proteinExistence type="predicted"/>
<feature type="transmembrane region" description="Helical" evidence="2">
    <location>
        <begin position="55"/>
        <end position="79"/>
    </location>
</feature>
<feature type="domain" description="Rhodopsin" evidence="3">
    <location>
        <begin position="41"/>
        <end position="273"/>
    </location>
</feature>
<feature type="transmembrane region" description="Helical" evidence="2">
    <location>
        <begin position="173"/>
        <end position="197"/>
    </location>
</feature>
<dbReference type="PANTHER" id="PTHR38794">
    <property type="entry name" value="INTEGRAL MEMBRANE PROTEIN"/>
    <property type="match status" value="1"/>
</dbReference>
<evidence type="ECO:0000256" key="1">
    <source>
        <dbReference type="SAM" id="MobiDB-lite"/>
    </source>
</evidence>
<feature type="compositionally biased region" description="Low complexity" evidence="1">
    <location>
        <begin position="318"/>
        <end position="328"/>
    </location>
</feature>
<evidence type="ECO:0000256" key="2">
    <source>
        <dbReference type="SAM" id="Phobius"/>
    </source>
</evidence>
<dbReference type="EMBL" id="JAGMUV010000006">
    <property type="protein sequence ID" value="KAH7153560.1"/>
    <property type="molecule type" value="Genomic_DNA"/>
</dbReference>
<feature type="transmembrane region" description="Helical" evidence="2">
    <location>
        <begin position="20"/>
        <end position="43"/>
    </location>
</feature>
<sequence length="399" mass="43524">MSSDYAAPAFYALTESNRSSLVVVASIVFLVYAILGTLTKLLIRLNITSMHDYDYTLLVALVLYFVQTACVIAACNRGLGVHRDDITADDFERYSKLMYASSILAPFISGAAKVSLCLLIRQIDNLGKLNMANLVLGGLVLVWIVTGFFSVVFQCPLPTPWLAGSYEQCPNYGPIYVYNGIMDIITDLALCILPVAMMWHVQTTTRRKAIVMGLFGTRIVVPIMTIPSLTNAGYLFQDYSDPTWLAVSRTIWFQISLGLSVLTVCIPSLKGVIDSLLGSTAVAAIQAPYDLKSSDKRSGLELTLIPDSSKNASHNVISGGKLKMSSKGKSADRSGWHSDRETATKRGSNRLSGSESVRKLTEGVIVVRDEFEIEIHYDEGRASTSRAGSHGSSEAGYRM</sequence>
<evidence type="ECO:0000259" key="3">
    <source>
        <dbReference type="Pfam" id="PF20684"/>
    </source>
</evidence>
<keyword evidence="2" id="KW-0472">Membrane</keyword>
<accession>A0A9P9F4L6</accession>
<feature type="compositionally biased region" description="Basic and acidic residues" evidence="1">
    <location>
        <begin position="329"/>
        <end position="344"/>
    </location>
</feature>
<dbReference type="AlphaFoldDB" id="A0A9P9F4L6"/>
<dbReference type="OrthoDB" id="3918601at2759"/>
<evidence type="ECO:0000313" key="4">
    <source>
        <dbReference type="EMBL" id="KAH7153560.1"/>
    </source>
</evidence>
<dbReference type="PANTHER" id="PTHR38794:SF3">
    <property type="entry name" value="INTEGRAL MEMBRANE PROTEIN"/>
    <property type="match status" value="1"/>
</dbReference>
<feature type="compositionally biased region" description="Polar residues" evidence="1">
    <location>
        <begin position="345"/>
        <end position="354"/>
    </location>
</feature>
<keyword evidence="2" id="KW-0812">Transmembrane</keyword>
<keyword evidence="2" id="KW-1133">Transmembrane helix</keyword>
<organism evidence="4 5">
    <name type="scientific">Dactylonectria macrodidyma</name>
    <dbReference type="NCBI Taxonomy" id="307937"/>
    <lineage>
        <taxon>Eukaryota</taxon>
        <taxon>Fungi</taxon>
        <taxon>Dikarya</taxon>
        <taxon>Ascomycota</taxon>
        <taxon>Pezizomycotina</taxon>
        <taxon>Sordariomycetes</taxon>
        <taxon>Hypocreomycetidae</taxon>
        <taxon>Hypocreales</taxon>
        <taxon>Nectriaceae</taxon>
        <taxon>Dactylonectria</taxon>
    </lineage>
</organism>
<name>A0A9P9F4L6_9HYPO</name>
<feature type="transmembrane region" description="Helical" evidence="2">
    <location>
        <begin position="132"/>
        <end position="153"/>
    </location>
</feature>
<feature type="region of interest" description="Disordered" evidence="1">
    <location>
        <begin position="315"/>
        <end position="354"/>
    </location>
</feature>
<dbReference type="InterPro" id="IPR049326">
    <property type="entry name" value="Rhodopsin_dom_fungi"/>
</dbReference>
<evidence type="ECO:0000313" key="5">
    <source>
        <dbReference type="Proteomes" id="UP000738349"/>
    </source>
</evidence>
<feature type="transmembrane region" description="Helical" evidence="2">
    <location>
        <begin position="99"/>
        <end position="120"/>
    </location>
</feature>
<dbReference type="Proteomes" id="UP000738349">
    <property type="component" value="Unassembled WGS sequence"/>
</dbReference>
<feature type="transmembrane region" description="Helical" evidence="2">
    <location>
        <begin position="250"/>
        <end position="269"/>
    </location>
</feature>
<dbReference type="Pfam" id="PF20684">
    <property type="entry name" value="Fung_rhodopsin"/>
    <property type="match status" value="1"/>
</dbReference>